<dbReference type="InterPro" id="IPR001457">
    <property type="entry name" value="NADH_UbQ/plastoQ_OxRdtase_su6"/>
</dbReference>
<dbReference type="Gene3D" id="1.20.120.1200">
    <property type="entry name" value="NADH-ubiquinone/plastoquinone oxidoreductase chain 6, subunit NuoJ"/>
    <property type="match status" value="1"/>
</dbReference>
<dbReference type="PANTHER" id="PTHR33269:SF19">
    <property type="entry name" value="NADH-QUINONE OXIDOREDUCTASE SUBUNIT J"/>
    <property type="match status" value="1"/>
</dbReference>
<evidence type="ECO:0000313" key="2">
    <source>
        <dbReference type="EMBL" id="CAB4671789.1"/>
    </source>
</evidence>
<keyword evidence="1" id="KW-1133">Transmembrane helix</keyword>
<organism evidence="4">
    <name type="scientific">freshwater metagenome</name>
    <dbReference type="NCBI Taxonomy" id="449393"/>
    <lineage>
        <taxon>unclassified sequences</taxon>
        <taxon>metagenomes</taxon>
        <taxon>ecological metagenomes</taxon>
    </lineage>
</organism>
<evidence type="ECO:0000313" key="4">
    <source>
        <dbReference type="EMBL" id="CAB5045609.1"/>
    </source>
</evidence>
<feature type="transmembrane region" description="Helical" evidence="1">
    <location>
        <begin position="94"/>
        <end position="111"/>
    </location>
</feature>
<keyword evidence="1" id="KW-0812">Transmembrane</keyword>
<dbReference type="EMBL" id="CAFBQH010000010">
    <property type="protein sequence ID" value="CAB5045609.1"/>
    <property type="molecule type" value="Genomic_DNA"/>
</dbReference>
<dbReference type="GO" id="GO:0008137">
    <property type="term" value="F:NADH dehydrogenase (ubiquinone) activity"/>
    <property type="evidence" value="ECO:0007669"/>
    <property type="project" value="InterPro"/>
</dbReference>
<protein>
    <submittedName>
        <fullName evidence="4">Unannotated protein</fullName>
    </submittedName>
</protein>
<proteinExistence type="predicted"/>
<sequence>MELFVFVVAAAMVLVGALGVVTRSNPVHAAMSLVLTLFGIAVMFVAHNAHFLAAVQVIVYAGAIVVLFLFVIMLLGVDQAEDLSVEPITNQRPLAAIIGLGVTGIVIAAIVSSRAGFRVIGDGINETTVESPDANITQLARAIFSDNVFAFEITSVLLLVAVIGTVVMARKSKSVGTGK</sequence>
<dbReference type="EMBL" id="CAEZZL010000027">
    <property type="protein sequence ID" value="CAB4758901.1"/>
    <property type="molecule type" value="Genomic_DNA"/>
</dbReference>
<feature type="transmembrane region" description="Helical" evidence="1">
    <location>
        <begin position="29"/>
        <end position="46"/>
    </location>
</feature>
<keyword evidence="1" id="KW-0472">Membrane</keyword>
<dbReference type="InterPro" id="IPR042106">
    <property type="entry name" value="Nuo/plastoQ_OxRdtase_6_NuoJ"/>
</dbReference>
<reference evidence="4" key="1">
    <citation type="submission" date="2020-05" db="EMBL/GenBank/DDBJ databases">
        <authorList>
            <person name="Chiriac C."/>
            <person name="Salcher M."/>
            <person name="Ghai R."/>
            <person name="Kavagutti S V."/>
        </authorList>
    </citation>
    <scope>NUCLEOTIDE SEQUENCE</scope>
</reference>
<evidence type="ECO:0000256" key="1">
    <source>
        <dbReference type="SAM" id="Phobius"/>
    </source>
</evidence>
<name>A0A6J7SW42_9ZZZZ</name>
<evidence type="ECO:0000313" key="3">
    <source>
        <dbReference type="EMBL" id="CAB4758901.1"/>
    </source>
</evidence>
<gene>
    <name evidence="2" type="ORF">UFOPK2334_00565</name>
    <name evidence="3" type="ORF">UFOPK2870_00520</name>
    <name evidence="4" type="ORF">UFOPK4293_00286</name>
</gene>
<dbReference type="AlphaFoldDB" id="A0A6J7SW42"/>
<dbReference type="PANTHER" id="PTHR33269">
    <property type="entry name" value="NADH-UBIQUINONE OXIDOREDUCTASE CHAIN 6"/>
    <property type="match status" value="1"/>
</dbReference>
<feature type="transmembrane region" description="Helical" evidence="1">
    <location>
        <begin position="53"/>
        <end position="74"/>
    </location>
</feature>
<dbReference type="Pfam" id="PF00499">
    <property type="entry name" value="Oxidored_q3"/>
    <property type="match status" value="1"/>
</dbReference>
<feature type="transmembrane region" description="Helical" evidence="1">
    <location>
        <begin position="148"/>
        <end position="169"/>
    </location>
</feature>
<accession>A0A6J7SW42</accession>
<dbReference type="EMBL" id="CAEZXA010000034">
    <property type="protein sequence ID" value="CAB4671789.1"/>
    <property type="molecule type" value="Genomic_DNA"/>
</dbReference>